<evidence type="ECO:0000259" key="11">
    <source>
        <dbReference type="Pfam" id="PF07715"/>
    </source>
</evidence>
<keyword evidence="7 8" id="KW-0998">Cell outer membrane</keyword>
<evidence type="ECO:0000256" key="1">
    <source>
        <dbReference type="ARBA" id="ARBA00004571"/>
    </source>
</evidence>
<dbReference type="SUPFAM" id="SSF56935">
    <property type="entry name" value="Porins"/>
    <property type="match status" value="1"/>
</dbReference>
<evidence type="ECO:0000256" key="6">
    <source>
        <dbReference type="ARBA" id="ARBA00023136"/>
    </source>
</evidence>
<keyword evidence="12" id="KW-0675">Receptor</keyword>
<dbReference type="OrthoDB" id="9758472at2"/>
<keyword evidence="4 8" id="KW-0812">Transmembrane</keyword>
<evidence type="ECO:0000256" key="4">
    <source>
        <dbReference type="ARBA" id="ARBA00022692"/>
    </source>
</evidence>
<dbReference type="PANTHER" id="PTHR30442">
    <property type="entry name" value="IRON III DICITRATE TRANSPORT PROTEIN FECA"/>
    <property type="match status" value="1"/>
</dbReference>
<accession>A0A5C6RJM6</accession>
<feature type="domain" description="TonB-dependent receptor-like beta-barrel" evidence="10">
    <location>
        <begin position="333"/>
        <end position="794"/>
    </location>
</feature>
<evidence type="ECO:0000313" key="12">
    <source>
        <dbReference type="EMBL" id="TXB62608.1"/>
    </source>
</evidence>
<proteinExistence type="inferred from homology"/>
<reference evidence="12 13" key="1">
    <citation type="submission" date="2019-08" db="EMBL/GenBank/DDBJ databases">
        <title>Genome of Phaeodactylibacter luteus.</title>
        <authorList>
            <person name="Bowman J.P."/>
        </authorList>
    </citation>
    <scope>NUCLEOTIDE SEQUENCE [LARGE SCALE GENOMIC DNA]</scope>
    <source>
        <strain evidence="12 13">KCTC 42180</strain>
    </source>
</reference>
<dbReference type="GO" id="GO:0009279">
    <property type="term" value="C:cell outer membrane"/>
    <property type="evidence" value="ECO:0007669"/>
    <property type="project" value="UniProtKB-SubCell"/>
</dbReference>
<dbReference type="SUPFAM" id="SSF49464">
    <property type="entry name" value="Carboxypeptidase regulatory domain-like"/>
    <property type="match status" value="1"/>
</dbReference>
<dbReference type="AlphaFoldDB" id="A0A5C6RJM6"/>
<dbReference type="InterPro" id="IPR012910">
    <property type="entry name" value="Plug_dom"/>
</dbReference>
<dbReference type="GO" id="GO:0033214">
    <property type="term" value="P:siderophore-iron import into cell"/>
    <property type="evidence" value="ECO:0007669"/>
    <property type="project" value="TreeGrafter"/>
</dbReference>
<dbReference type="InterPro" id="IPR000531">
    <property type="entry name" value="Beta-barrel_TonB"/>
</dbReference>
<evidence type="ECO:0000256" key="7">
    <source>
        <dbReference type="ARBA" id="ARBA00023237"/>
    </source>
</evidence>
<dbReference type="InterPro" id="IPR039426">
    <property type="entry name" value="TonB-dep_rcpt-like"/>
</dbReference>
<keyword evidence="13" id="KW-1185">Reference proteome</keyword>
<dbReference type="Gene3D" id="2.170.130.10">
    <property type="entry name" value="TonB-dependent receptor, plug domain"/>
    <property type="match status" value="1"/>
</dbReference>
<keyword evidence="2 8" id="KW-0813">Transport</keyword>
<dbReference type="InterPro" id="IPR008969">
    <property type="entry name" value="CarboxyPept-like_regulatory"/>
</dbReference>
<dbReference type="PROSITE" id="PS52016">
    <property type="entry name" value="TONB_DEPENDENT_REC_3"/>
    <property type="match status" value="1"/>
</dbReference>
<evidence type="ECO:0000313" key="13">
    <source>
        <dbReference type="Proteomes" id="UP000321580"/>
    </source>
</evidence>
<gene>
    <name evidence="12" type="ORF">FRY97_13395</name>
</gene>
<name>A0A5C6RJM6_9BACT</name>
<dbReference type="EMBL" id="VOOR01000027">
    <property type="protein sequence ID" value="TXB62608.1"/>
    <property type="molecule type" value="Genomic_DNA"/>
</dbReference>
<evidence type="ECO:0000256" key="3">
    <source>
        <dbReference type="ARBA" id="ARBA00022452"/>
    </source>
</evidence>
<comment type="similarity">
    <text evidence="8 9">Belongs to the TonB-dependent receptor family.</text>
</comment>
<keyword evidence="3 8" id="KW-1134">Transmembrane beta strand</keyword>
<dbReference type="Proteomes" id="UP000321580">
    <property type="component" value="Unassembled WGS sequence"/>
</dbReference>
<feature type="domain" description="TonB-dependent receptor plug" evidence="11">
    <location>
        <begin position="158"/>
        <end position="255"/>
    </location>
</feature>
<sequence>MAGSPKNGYCPMKMNRCKVWKLLLALSLLCSVAGRGQEAVGELRGRVWSQATGKAVAGATAVLPQLNQSVFTDDKGEFVFQGLAYGAYELVVFEVGKATWQQEVALEEPVLEVEVALRELAVELDAVEVQAEREATFGVARLRAVEGTSIYEGKKSEVVVLEAIAANLSANNPRQIFARVTGLNIWESDGAGLQLGIGGRGLSPNRTSNFNTRQNGYDISADALGYPESYYTPPAEALARIEVVRGAASLQYGTQFGGLLNFVFKRPPKEKPFEAVSRQTVGAFGYFGSFNSVAGTLGDGQFSYYAFYNRRQGDGWRPNAGFQLDNGFAALQFRPGERLSIGLEATVMGYLAQQPGGLTDAFFEQNPRQSIRDRNWFQIKWNLLAMTLDYRFTDRTRLNVRSFGLMARRQSLGALTPINNIDFGGNRTLIDGAFNNLGTEARVLHRYKWMGQEHTFVVGVRGYRGHSDAQQGDGSDGDGPDFEFLNPGDVEGSAYDFPSTNLAAFAEHIFTLSPTLTLTPGLRMEYIKTAASGYYKQRVFDAAGNLIVENREEEELGRSRSLLLMGLGVAYKPRPGVEWYSNVSQNYRAINFTDLRIDNPNGRVDPNIQDERGFTADFGFRFRKERSIYLDVTAFQVLYRDRIGLLLRSDEPPLFNDYRLRTNIADARILGVEGFCEWEILRYFAPADSLSSLSLFVNAALIDARYINTQDNSIRGRRVELAPPVMVRTGLSWQWRQFRLGGSLAYTSEHFTDATNARRTSSAVNGAIPAYMVADLSAGYRWRMFSLELSCNNLFDAAYFTRRADAYPGPGIIPADGRSWFLTLGVKI</sequence>
<keyword evidence="6 8" id="KW-0472">Membrane</keyword>
<organism evidence="12 13">
    <name type="scientific">Phaeodactylibacter luteus</name>
    <dbReference type="NCBI Taxonomy" id="1564516"/>
    <lineage>
        <taxon>Bacteria</taxon>
        <taxon>Pseudomonadati</taxon>
        <taxon>Bacteroidota</taxon>
        <taxon>Saprospiria</taxon>
        <taxon>Saprospirales</taxon>
        <taxon>Haliscomenobacteraceae</taxon>
        <taxon>Phaeodactylibacter</taxon>
    </lineage>
</organism>
<dbReference type="Pfam" id="PF13715">
    <property type="entry name" value="CarbopepD_reg_2"/>
    <property type="match status" value="1"/>
</dbReference>
<keyword evidence="5 9" id="KW-0798">TonB box</keyword>
<dbReference type="Pfam" id="PF07715">
    <property type="entry name" value="Plug"/>
    <property type="match status" value="1"/>
</dbReference>
<evidence type="ECO:0000259" key="10">
    <source>
        <dbReference type="Pfam" id="PF00593"/>
    </source>
</evidence>
<dbReference type="CDD" id="cd01347">
    <property type="entry name" value="ligand_gated_channel"/>
    <property type="match status" value="1"/>
</dbReference>
<evidence type="ECO:0000256" key="2">
    <source>
        <dbReference type="ARBA" id="ARBA00022448"/>
    </source>
</evidence>
<comment type="subcellular location">
    <subcellularLocation>
        <location evidence="1 8">Cell outer membrane</location>
        <topology evidence="1 8">Multi-pass membrane protein</topology>
    </subcellularLocation>
</comment>
<evidence type="ECO:0000256" key="9">
    <source>
        <dbReference type="RuleBase" id="RU003357"/>
    </source>
</evidence>
<comment type="caution">
    <text evidence="12">The sequence shown here is derived from an EMBL/GenBank/DDBJ whole genome shotgun (WGS) entry which is preliminary data.</text>
</comment>
<protein>
    <submittedName>
        <fullName evidence="12">TonB-dependent receptor</fullName>
    </submittedName>
</protein>
<dbReference type="PANTHER" id="PTHR30442:SF0">
    <property type="entry name" value="FE(3+) DICITRATE TRANSPORT PROTEIN FECA"/>
    <property type="match status" value="1"/>
</dbReference>
<dbReference type="Pfam" id="PF00593">
    <property type="entry name" value="TonB_dep_Rec_b-barrel"/>
    <property type="match status" value="1"/>
</dbReference>
<evidence type="ECO:0000256" key="8">
    <source>
        <dbReference type="PROSITE-ProRule" id="PRU01360"/>
    </source>
</evidence>
<dbReference type="Gene3D" id="2.60.40.1120">
    <property type="entry name" value="Carboxypeptidase-like, regulatory domain"/>
    <property type="match status" value="1"/>
</dbReference>
<dbReference type="InterPro" id="IPR037066">
    <property type="entry name" value="Plug_dom_sf"/>
</dbReference>
<dbReference type="Gene3D" id="2.40.170.20">
    <property type="entry name" value="TonB-dependent receptor, beta-barrel domain"/>
    <property type="match status" value="1"/>
</dbReference>
<evidence type="ECO:0000256" key="5">
    <source>
        <dbReference type="ARBA" id="ARBA00023077"/>
    </source>
</evidence>
<dbReference type="InterPro" id="IPR036942">
    <property type="entry name" value="Beta-barrel_TonB_sf"/>
</dbReference>